<evidence type="ECO:0000259" key="2">
    <source>
        <dbReference type="Pfam" id="PF02441"/>
    </source>
</evidence>
<reference evidence="4" key="1">
    <citation type="journal article" date="2019" name="Int. J. Syst. Evol. Microbiol.">
        <title>The Global Catalogue of Microorganisms (GCM) 10K type strain sequencing project: providing services to taxonomists for standard genome sequencing and annotation.</title>
        <authorList>
            <consortium name="The Broad Institute Genomics Platform"/>
            <consortium name="The Broad Institute Genome Sequencing Center for Infectious Disease"/>
            <person name="Wu L."/>
            <person name="Ma J."/>
        </authorList>
    </citation>
    <scope>NUCLEOTIDE SEQUENCE [LARGE SCALE GENOMIC DNA]</scope>
    <source>
        <strain evidence="4">JCM 31696</strain>
    </source>
</reference>
<protein>
    <submittedName>
        <fullName evidence="3">Flavoprotein</fullName>
    </submittedName>
</protein>
<feature type="transmembrane region" description="Helical" evidence="1">
    <location>
        <begin position="23"/>
        <end position="43"/>
    </location>
</feature>
<dbReference type="SUPFAM" id="SSF52507">
    <property type="entry name" value="Homo-oligomeric flavin-containing Cys decarboxylases, HFCD"/>
    <property type="match status" value="1"/>
</dbReference>
<keyword evidence="1" id="KW-0812">Transmembrane</keyword>
<dbReference type="EMBL" id="JBHTIR010004183">
    <property type="protein sequence ID" value="MFD0856598.1"/>
    <property type="molecule type" value="Genomic_DNA"/>
</dbReference>
<evidence type="ECO:0000313" key="3">
    <source>
        <dbReference type="EMBL" id="MFD0856598.1"/>
    </source>
</evidence>
<gene>
    <name evidence="3" type="ORF">ACFQ07_30480</name>
</gene>
<keyword evidence="4" id="KW-1185">Reference proteome</keyword>
<dbReference type="PANTHER" id="PTHR14359:SF6">
    <property type="entry name" value="PHOSPHOPANTOTHENOYLCYSTEINE DECARBOXYLASE"/>
    <property type="match status" value="1"/>
</dbReference>
<feature type="domain" description="Flavoprotein" evidence="2">
    <location>
        <begin position="22"/>
        <end position="188"/>
    </location>
</feature>
<name>A0ABW3CQC0_9ACTN</name>
<dbReference type="InterPro" id="IPR036551">
    <property type="entry name" value="Flavin_trans-like"/>
</dbReference>
<keyword evidence="1" id="KW-0472">Membrane</keyword>
<keyword evidence="1" id="KW-1133">Transmembrane helix</keyword>
<organism evidence="3 4">
    <name type="scientific">Actinomadura adrarensis</name>
    <dbReference type="NCBI Taxonomy" id="1819600"/>
    <lineage>
        <taxon>Bacteria</taxon>
        <taxon>Bacillati</taxon>
        <taxon>Actinomycetota</taxon>
        <taxon>Actinomycetes</taxon>
        <taxon>Streptosporangiales</taxon>
        <taxon>Thermomonosporaceae</taxon>
        <taxon>Actinomadura</taxon>
    </lineage>
</organism>
<evidence type="ECO:0000313" key="4">
    <source>
        <dbReference type="Proteomes" id="UP001597083"/>
    </source>
</evidence>
<accession>A0ABW3CQC0</accession>
<dbReference type="InterPro" id="IPR003382">
    <property type="entry name" value="Flavoprotein"/>
</dbReference>
<evidence type="ECO:0000256" key="1">
    <source>
        <dbReference type="SAM" id="Phobius"/>
    </source>
</evidence>
<dbReference type="Gene3D" id="3.40.50.1950">
    <property type="entry name" value="Flavin prenyltransferase-like"/>
    <property type="match status" value="1"/>
</dbReference>
<dbReference type="PANTHER" id="PTHR14359">
    <property type="entry name" value="HOMO-OLIGOMERIC FLAVIN CONTAINING CYS DECARBOXYLASE FAMILY"/>
    <property type="match status" value="1"/>
</dbReference>
<sequence>MRADSSVTGVDAPADLPLARGRLLMIGTGAFGVSMLPAWMAILRSWYAGLTVETILTESAQRLVRKRAIEAVTGRRVRSSFWDEEDVSHRTLAEWADLVIVVPATMNFISKTSLGITESLALYTTALAEAPVVIVPSVPERILTSAVARRHIRNLENAGFHVMPPGQGLAVSSGQVETGGMANIQEVIAFAAGIVHRGRTAR</sequence>
<dbReference type="Pfam" id="PF02441">
    <property type="entry name" value="Flavoprotein"/>
    <property type="match status" value="1"/>
</dbReference>
<dbReference type="Proteomes" id="UP001597083">
    <property type="component" value="Unassembled WGS sequence"/>
</dbReference>
<comment type="caution">
    <text evidence="3">The sequence shown here is derived from an EMBL/GenBank/DDBJ whole genome shotgun (WGS) entry which is preliminary data.</text>
</comment>
<proteinExistence type="predicted"/>